<dbReference type="Pfam" id="PF16987">
    <property type="entry name" value="KIX_2"/>
    <property type="match status" value="1"/>
</dbReference>
<name>M1UN50_CYAM1</name>
<dbReference type="InterPro" id="IPR036546">
    <property type="entry name" value="MED15_KIX"/>
</dbReference>
<evidence type="ECO:0000256" key="1">
    <source>
        <dbReference type="ARBA" id="ARBA00004123"/>
    </source>
</evidence>
<accession>M1UN50</accession>
<evidence type="ECO:0000256" key="3">
    <source>
        <dbReference type="SAM" id="MobiDB-lite"/>
    </source>
</evidence>
<dbReference type="GO" id="GO:0005634">
    <property type="term" value="C:nucleus"/>
    <property type="evidence" value="ECO:0007669"/>
    <property type="project" value="UniProtKB-SubCell"/>
</dbReference>
<dbReference type="Proteomes" id="UP000007014">
    <property type="component" value="Chromosome 1"/>
</dbReference>
<reference evidence="5 6" key="1">
    <citation type="journal article" date="2004" name="Nature">
        <title>Genome sequence of the ultrasmall unicellular red alga Cyanidioschyzon merolae 10D.</title>
        <authorList>
            <person name="Matsuzaki M."/>
            <person name="Misumi O."/>
            <person name="Shin-i T."/>
            <person name="Maruyama S."/>
            <person name="Takahara M."/>
            <person name="Miyagishima S."/>
            <person name="Mori T."/>
            <person name="Nishida K."/>
            <person name="Yagisawa F."/>
            <person name="Nishida K."/>
            <person name="Yoshida Y."/>
            <person name="Nishimura Y."/>
            <person name="Nakao S."/>
            <person name="Kobayashi T."/>
            <person name="Momoyama Y."/>
            <person name="Higashiyama T."/>
            <person name="Minoda A."/>
            <person name="Sano M."/>
            <person name="Nomoto H."/>
            <person name="Oishi K."/>
            <person name="Hayashi H."/>
            <person name="Ohta F."/>
            <person name="Nishizaka S."/>
            <person name="Haga S."/>
            <person name="Miura S."/>
            <person name="Morishita T."/>
            <person name="Kabeya Y."/>
            <person name="Terasawa K."/>
            <person name="Suzuki Y."/>
            <person name="Ishii Y."/>
            <person name="Asakawa S."/>
            <person name="Takano H."/>
            <person name="Ohta N."/>
            <person name="Kuroiwa H."/>
            <person name="Tanaka K."/>
            <person name="Shimizu N."/>
            <person name="Sugano S."/>
            <person name="Sato N."/>
            <person name="Nozaki H."/>
            <person name="Ogasawara N."/>
            <person name="Kohara Y."/>
            <person name="Kuroiwa T."/>
        </authorList>
    </citation>
    <scope>NUCLEOTIDE SEQUENCE [LARGE SCALE GENOMIC DNA]</scope>
    <source>
        <strain evidence="5 6">10D</strain>
    </source>
</reference>
<proteinExistence type="predicted"/>
<dbReference type="KEGG" id="cme:CYME_CMA091C"/>
<feature type="domain" description="Mediator complex subunit 15 KIX" evidence="4">
    <location>
        <begin position="7"/>
        <end position="67"/>
    </location>
</feature>
<dbReference type="EMBL" id="AP006483">
    <property type="protein sequence ID" value="BAM78796.1"/>
    <property type="molecule type" value="Genomic_DNA"/>
</dbReference>
<gene>
    <name evidence="5" type="ORF">CYME_CMA091C</name>
</gene>
<evidence type="ECO:0000256" key="2">
    <source>
        <dbReference type="ARBA" id="ARBA00023242"/>
    </source>
</evidence>
<organism evidence="5 6">
    <name type="scientific">Cyanidioschyzon merolae (strain NIES-3377 / 10D)</name>
    <name type="common">Unicellular red alga</name>
    <dbReference type="NCBI Taxonomy" id="280699"/>
    <lineage>
        <taxon>Eukaryota</taxon>
        <taxon>Rhodophyta</taxon>
        <taxon>Bangiophyceae</taxon>
        <taxon>Cyanidiales</taxon>
        <taxon>Cyanidiaceae</taxon>
        <taxon>Cyanidioschyzon</taxon>
    </lineage>
</organism>
<feature type="region of interest" description="Disordered" evidence="3">
    <location>
        <begin position="76"/>
        <end position="101"/>
    </location>
</feature>
<protein>
    <recommendedName>
        <fullName evidence="4">Mediator complex subunit 15 KIX domain-containing protein</fullName>
    </recommendedName>
</protein>
<keyword evidence="6" id="KW-1185">Reference proteome</keyword>
<dbReference type="HOGENOM" id="CLU_304917_0_0_1"/>
<feature type="region of interest" description="Disordered" evidence="3">
    <location>
        <begin position="929"/>
        <end position="974"/>
    </location>
</feature>
<evidence type="ECO:0000313" key="5">
    <source>
        <dbReference type="EMBL" id="BAM78796.1"/>
    </source>
</evidence>
<reference evidence="5 6" key="2">
    <citation type="journal article" date="2007" name="BMC Biol.">
        <title>A 100%-complete sequence reveals unusually simple genomic features in the hot-spring red alga Cyanidioschyzon merolae.</title>
        <authorList>
            <person name="Nozaki H."/>
            <person name="Takano H."/>
            <person name="Misumi O."/>
            <person name="Terasawa K."/>
            <person name="Matsuzaki M."/>
            <person name="Maruyama S."/>
            <person name="Nishida K."/>
            <person name="Yagisawa F."/>
            <person name="Yoshida Y."/>
            <person name="Fujiwara T."/>
            <person name="Takio S."/>
            <person name="Tamura K."/>
            <person name="Chung S.J."/>
            <person name="Nakamura S."/>
            <person name="Kuroiwa H."/>
            <person name="Tanaka K."/>
            <person name="Sato N."/>
            <person name="Kuroiwa T."/>
        </authorList>
    </citation>
    <scope>NUCLEOTIDE SEQUENCE [LARGE SCALE GENOMIC DNA]</scope>
    <source>
        <strain evidence="5 6">10D</strain>
    </source>
</reference>
<keyword evidence="2" id="KW-0539">Nucleus</keyword>
<feature type="region of interest" description="Disordered" evidence="3">
    <location>
        <begin position="127"/>
        <end position="160"/>
    </location>
</feature>
<dbReference type="RefSeq" id="XP_005535082.1">
    <property type="nucleotide sequence ID" value="XM_005535025.1"/>
</dbReference>
<sequence>MSADASRNWRESLTPQQRASVQKHIFTRLAALVEGVSEKDLWARSVTFEEREFARASSQQEYLHRIAVGLQNAERAVGGHAEAPQGAPASRPAKQQPAQASSDTLLMAPLPRRLNEWQEHPVDATEVQLDEQRKRARSACSNSSAPTVRETRPPRTQSMTSIPFGMEARVQSVQSAPPADNERSPCSFSVSSSVDGARAAQIAQVSRTDGTATGAAPIGGRISGSTTNFKRANTPLAPNLFNPQQKEVIRTVLDAYQEMPEELRAHGFGALPPHVIERLAQVFPNDPIVFAAFAAAMAVGTAQREVLYVRFIAALNAAREAAARYAISKSLSMAAASVSAQMSSPNLRRSISVGAPETLFAASPNMTRPLSGHAMENEVHESPTRIFAELADFQAREGQVFRGALGIIRTALQKQTDPFLRERHMENIQAVLNLIQMNPSTLTSTRYPTLAEIQRARSYVQRWVALLQDVAGRSRSTSSTLRRTERRAQGTAPTFQTAVPGRTATEVSTAGFCGNAAAPPAPSDASTNARVFLSTERDGHLHVGGQSPASLLVGDAVDSNKPHALRSATPADVRRAPHSEPNRAGAALVMSSDSSLNAGLMQSLGYGAPSGNAATRREGGVLPTSGVTATGGDSELLKTNFEAVTVSSNQSPAQTPTIMPKIVTLLGEHGNVVAVKTESKPSMDTVPGAERKTASCFVAEREPDGKQTDAKTFLPGLLEMNAADTKPPRDRFMDTVRREMALAMEKCLPPEYPLKMEHILDWELGGPIIRISTTVIPEGASDEHADATVVHFPILLFAFPSPHYLERNCRGVAITFRSAITPVEEDSWAYLSASAFLRSIRAYCHPEEAAKIDRSLGSRALHLRVLLLYVNISVFEMVQLWIQSVCAFAPIQEGIALEQCVQTGECPTSVSEVESRAAKSSQELSSAVAALDVSQSPTTSSANPGALNGSQQASSAEQVRELQRSSLDAASELH</sequence>
<feature type="region of interest" description="Disordered" evidence="3">
    <location>
        <begin position="204"/>
        <end position="227"/>
    </location>
</feature>
<evidence type="ECO:0000259" key="4">
    <source>
        <dbReference type="Pfam" id="PF16987"/>
    </source>
</evidence>
<dbReference type="GeneID" id="16992157"/>
<feature type="compositionally biased region" description="Polar residues" evidence="3">
    <location>
        <begin position="933"/>
        <end position="957"/>
    </location>
</feature>
<evidence type="ECO:0000313" key="6">
    <source>
        <dbReference type="Proteomes" id="UP000007014"/>
    </source>
</evidence>
<dbReference type="OrthoDB" id="10494672at2759"/>
<comment type="subcellular location">
    <subcellularLocation>
        <location evidence="1">Nucleus</location>
    </subcellularLocation>
</comment>
<dbReference type="AlphaFoldDB" id="M1UN50"/>
<dbReference type="Gramene" id="CMA091CT">
    <property type="protein sequence ID" value="CMA091CT"/>
    <property type="gene ID" value="CMA091C"/>
</dbReference>